<keyword evidence="3 5" id="KW-0500">Molybdenum</keyword>
<dbReference type="GO" id="GO:0003700">
    <property type="term" value="F:DNA-binding transcription factor activity"/>
    <property type="evidence" value="ECO:0007669"/>
    <property type="project" value="InterPro"/>
</dbReference>
<keyword evidence="4" id="KW-0677">Repeat</keyword>
<accession>A0A2A5W7Y9</accession>
<dbReference type="SUPFAM" id="SSF50331">
    <property type="entry name" value="MOP-like"/>
    <property type="match status" value="2"/>
</dbReference>
<dbReference type="InterPro" id="IPR004606">
    <property type="entry name" value="Mop_domain"/>
</dbReference>
<evidence type="ECO:0000256" key="3">
    <source>
        <dbReference type="ARBA" id="ARBA00022505"/>
    </source>
</evidence>
<dbReference type="Pfam" id="PF00126">
    <property type="entry name" value="HTH_1"/>
    <property type="match status" value="1"/>
</dbReference>
<dbReference type="Pfam" id="PF03459">
    <property type="entry name" value="TOBE"/>
    <property type="match status" value="2"/>
</dbReference>
<dbReference type="InterPro" id="IPR051815">
    <property type="entry name" value="Molybdate_resp_trans_reg"/>
</dbReference>
<evidence type="ECO:0000259" key="7">
    <source>
        <dbReference type="PROSITE" id="PS51866"/>
    </source>
</evidence>
<dbReference type="NCBIfam" id="TIGR00638">
    <property type="entry name" value="Mop"/>
    <property type="match status" value="2"/>
</dbReference>
<evidence type="ECO:0000313" key="9">
    <source>
        <dbReference type="Proteomes" id="UP000219329"/>
    </source>
</evidence>
<dbReference type="InterPro" id="IPR005116">
    <property type="entry name" value="Transp-assoc_OB_typ1"/>
</dbReference>
<dbReference type="InterPro" id="IPR008995">
    <property type="entry name" value="Mo/tungstate-bd_C_term_dom"/>
</dbReference>
<evidence type="ECO:0000256" key="4">
    <source>
        <dbReference type="ARBA" id="ARBA00022737"/>
    </source>
</evidence>
<proteinExistence type="inferred from homology"/>
<dbReference type="PIRSF" id="PIRSF005763">
    <property type="entry name" value="Txn_reg_ModE"/>
    <property type="match status" value="1"/>
</dbReference>
<dbReference type="InterPro" id="IPR016462">
    <property type="entry name" value="ModE"/>
</dbReference>
<evidence type="ECO:0000256" key="1">
    <source>
        <dbReference type="ARBA" id="ARBA00008110"/>
    </source>
</evidence>
<comment type="similarity">
    <text evidence="1 5">Belongs to the ModE family.</text>
</comment>
<dbReference type="PANTHER" id="PTHR30432:SF1">
    <property type="entry name" value="DNA-BINDING TRANSCRIPTIONAL DUAL REGULATOR MODE"/>
    <property type="match status" value="1"/>
</dbReference>
<gene>
    <name evidence="8" type="ORF">CNF02_12140</name>
</gene>
<protein>
    <submittedName>
        <fullName evidence="8">Molybdenum-dependent transcriptional regulator</fullName>
    </submittedName>
</protein>
<name>A0A2A5W7Y9_9GAMM</name>
<evidence type="ECO:0000313" key="8">
    <source>
        <dbReference type="EMBL" id="PDH32403.1"/>
    </source>
</evidence>
<organism evidence="8 9">
    <name type="scientific">OM182 bacterium MED-G28</name>
    <dbReference type="NCBI Taxonomy" id="1986256"/>
    <lineage>
        <taxon>Bacteria</taxon>
        <taxon>Pseudomonadati</taxon>
        <taxon>Pseudomonadota</taxon>
        <taxon>Gammaproteobacteria</taxon>
        <taxon>OMG group</taxon>
        <taxon>OM182 clade</taxon>
    </lineage>
</organism>
<dbReference type="GO" id="GO:0015689">
    <property type="term" value="P:molybdate ion transport"/>
    <property type="evidence" value="ECO:0007669"/>
    <property type="project" value="UniProtKB-UniRule"/>
</dbReference>
<reference evidence="8 9" key="1">
    <citation type="submission" date="2017-08" db="EMBL/GenBank/DDBJ databases">
        <title>Fine stratification of microbial communities through a metagenomic profile of the photic zone.</title>
        <authorList>
            <person name="Haro-Moreno J.M."/>
            <person name="Lopez-Perez M."/>
            <person name="De La Torre J."/>
            <person name="Picazo A."/>
            <person name="Camacho A."/>
            <person name="Rodriguez-Valera F."/>
        </authorList>
    </citation>
    <scope>NUCLEOTIDE SEQUENCE [LARGE SCALE GENOMIC DNA]</scope>
    <source>
        <strain evidence="8">MED-G28</strain>
    </source>
</reference>
<dbReference type="GO" id="GO:0030151">
    <property type="term" value="F:molybdenum ion binding"/>
    <property type="evidence" value="ECO:0007669"/>
    <property type="project" value="UniProtKB-UniRule"/>
</dbReference>
<dbReference type="PANTHER" id="PTHR30432">
    <property type="entry name" value="TRANSCRIPTIONAL REGULATOR MODE"/>
    <property type="match status" value="1"/>
</dbReference>
<dbReference type="InterPro" id="IPR000847">
    <property type="entry name" value="LysR_HTH_N"/>
</dbReference>
<feature type="domain" description="Mop" evidence="7">
    <location>
        <begin position="129"/>
        <end position="195"/>
    </location>
</feature>
<dbReference type="SUPFAM" id="SSF46785">
    <property type="entry name" value="Winged helix' DNA-binding domain"/>
    <property type="match status" value="1"/>
</dbReference>
<keyword evidence="2 5" id="KW-0813">Transport</keyword>
<dbReference type="Proteomes" id="UP000219329">
    <property type="component" value="Unassembled WGS sequence"/>
</dbReference>
<dbReference type="PROSITE" id="PS51866">
    <property type="entry name" value="MOP"/>
    <property type="match status" value="2"/>
</dbReference>
<evidence type="ECO:0000256" key="6">
    <source>
        <dbReference type="PIRSR" id="PIRSR005763-1"/>
    </source>
</evidence>
<feature type="region of interest" description="Required for dimer formation and molybdate binding" evidence="6">
    <location>
        <begin position="130"/>
        <end position="138"/>
    </location>
</feature>
<dbReference type="EMBL" id="NTJZ01000017">
    <property type="protein sequence ID" value="PDH32403.1"/>
    <property type="molecule type" value="Genomic_DNA"/>
</dbReference>
<dbReference type="Gene3D" id="2.40.50.100">
    <property type="match status" value="2"/>
</dbReference>
<dbReference type="AlphaFoldDB" id="A0A2A5W7Y9"/>
<evidence type="ECO:0000256" key="5">
    <source>
        <dbReference type="PIRNR" id="PIRNR005763"/>
    </source>
</evidence>
<sequence>MTLKKTSSLKGSLIVLNEDQQSFTTSQIELLIAINECGSITRAAKRVGISYKTAWDRIDALNNMSENPLIIRATGGAKGGGTKLTEFGQDIIQGFTELQDEHAAFVKRLGTRLHSMDDLAKFIRSTTLHTSARNQFRGPIIKITRGAVNTEIELSISDSATIVAHITNNSAKNMHFKKGSHAVALIKSSWIILSKDSELATSARNKLTGSISKIIKGGVNSEVSIDLGDGKTLCSVITNASVKELNLRKGDQACALFKASSVILMAD</sequence>
<comment type="caution">
    <text evidence="8">The sequence shown here is derived from an EMBL/GenBank/DDBJ whole genome shotgun (WGS) entry which is preliminary data.</text>
</comment>
<dbReference type="InterPro" id="IPR036390">
    <property type="entry name" value="WH_DNA-bd_sf"/>
</dbReference>
<dbReference type="Gene3D" id="1.10.10.10">
    <property type="entry name" value="Winged helix-like DNA-binding domain superfamily/Winged helix DNA-binding domain"/>
    <property type="match status" value="1"/>
</dbReference>
<feature type="domain" description="Mop" evidence="7">
    <location>
        <begin position="200"/>
        <end position="266"/>
    </location>
</feature>
<dbReference type="InterPro" id="IPR036388">
    <property type="entry name" value="WH-like_DNA-bd_sf"/>
</dbReference>
<evidence type="ECO:0000256" key="2">
    <source>
        <dbReference type="ARBA" id="ARBA00022448"/>
    </source>
</evidence>